<evidence type="ECO:0000256" key="1">
    <source>
        <dbReference type="SAM" id="MobiDB-lite"/>
    </source>
</evidence>
<dbReference type="RefSeq" id="WP_047885582.1">
    <property type="nucleotide sequence ID" value="NZ_LDOU01000013.1"/>
</dbReference>
<accession>A0A0J1HAE4</accession>
<dbReference type="AlphaFoldDB" id="A0A0J1HAE4"/>
<name>A0A0J1HAE4_9GAMM</name>
<gene>
    <name evidence="2" type="ORF">ABT57_12555</name>
</gene>
<dbReference type="PATRIC" id="fig|320778.3.peg.2739"/>
<evidence type="ECO:0000313" key="2">
    <source>
        <dbReference type="EMBL" id="KLV08655.1"/>
    </source>
</evidence>
<feature type="region of interest" description="Disordered" evidence="1">
    <location>
        <begin position="310"/>
        <end position="329"/>
    </location>
</feature>
<feature type="compositionally biased region" description="Polar residues" evidence="1">
    <location>
        <begin position="145"/>
        <end position="170"/>
    </location>
</feature>
<dbReference type="Proteomes" id="UP000035909">
    <property type="component" value="Unassembled WGS sequence"/>
</dbReference>
<keyword evidence="3" id="KW-1185">Reference proteome</keyword>
<evidence type="ECO:0000313" key="3">
    <source>
        <dbReference type="Proteomes" id="UP000035909"/>
    </source>
</evidence>
<dbReference type="OrthoDB" id="5818514at2"/>
<proteinExistence type="predicted"/>
<dbReference type="EMBL" id="LDOU01000013">
    <property type="protein sequence ID" value="KLV08655.1"/>
    <property type="molecule type" value="Genomic_DNA"/>
</dbReference>
<sequence length="329" mass="37332">MARLFDIVRELSGQAAAISIPRPYIKFCEGNHTHAAVLSQLVFWSSTKADGEWFYKSNDELGTELCLTTDQVRYAVRQLKKRLGDVIQSRVKKANGVPTTHYQINGDRLVELLFPATEQNSQMDSVILPNGNGNITESNREDYQNHGTGNITDSINRSKPYTNKQISNAPSKLDADERQPVFKFILNDKSLFPLYAEDVQALEGLYPAVDVHQQCRNMIGWLASNPRRRKTKSGIERFINSWLAKEQDRGYVLPAAAQPASKPKPDQRTQLKNKVRELEMEINNENQALLRAMDWGATQESIDSSKRRIAEMSRQRQQLLDELGGRNGQ</sequence>
<comment type="caution">
    <text evidence="2">The sequence shown here is derived from an EMBL/GenBank/DDBJ whole genome shotgun (WGS) entry which is preliminary data.</text>
</comment>
<dbReference type="STRING" id="320778.ABT57_12555"/>
<protein>
    <submittedName>
        <fullName evidence="2">ATPase</fullName>
    </submittedName>
</protein>
<organism evidence="2 3">
    <name type="scientific">Photobacterium ganghwense</name>
    <dbReference type="NCBI Taxonomy" id="320778"/>
    <lineage>
        <taxon>Bacteria</taxon>
        <taxon>Pseudomonadati</taxon>
        <taxon>Pseudomonadota</taxon>
        <taxon>Gammaproteobacteria</taxon>
        <taxon>Vibrionales</taxon>
        <taxon>Vibrionaceae</taxon>
        <taxon>Photobacterium</taxon>
    </lineage>
</organism>
<reference evidence="2 3" key="1">
    <citation type="submission" date="2015-05" db="EMBL/GenBank/DDBJ databases">
        <title>Photobacterium galathea sp. nov.</title>
        <authorList>
            <person name="Machado H."/>
            <person name="Gram L."/>
        </authorList>
    </citation>
    <scope>NUCLEOTIDE SEQUENCE [LARGE SCALE GENOMIC DNA]</scope>
    <source>
        <strain evidence="2 3">DSM 22954</strain>
    </source>
</reference>
<feature type="region of interest" description="Disordered" evidence="1">
    <location>
        <begin position="139"/>
        <end position="173"/>
    </location>
</feature>